<evidence type="ECO:0008006" key="3">
    <source>
        <dbReference type="Google" id="ProtNLM"/>
    </source>
</evidence>
<dbReference type="Gene3D" id="3.10.20.30">
    <property type="match status" value="1"/>
</dbReference>
<protein>
    <recommendedName>
        <fullName evidence="3">MoaD/ThiS family protein</fullName>
    </recommendedName>
</protein>
<accession>A0A6I5ZVR9</accession>
<dbReference type="CDD" id="cd17040">
    <property type="entry name" value="Ubl_MoaD_like"/>
    <property type="match status" value="1"/>
</dbReference>
<dbReference type="InterPro" id="IPR012675">
    <property type="entry name" value="Beta-grasp_dom_sf"/>
</dbReference>
<dbReference type="OrthoDB" id="1724530at2"/>
<dbReference type="SUPFAM" id="SSF54285">
    <property type="entry name" value="MoaD/ThiS"/>
    <property type="match status" value="1"/>
</dbReference>
<name>A0A6I5ZVR9_9FIRM</name>
<dbReference type="InterPro" id="IPR016155">
    <property type="entry name" value="Mopterin_synth/thiamin_S_b"/>
</dbReference>
<evidence type="ECO:0000313" key="2">
    <source>
        <dbReference type="Proteomes" id="UP000425916"/>
    </source>
</evidence>
<dbReference type="Proteomes" id="UP000425916">
    <property type="component" value="Chromosome"/>
</dbReference>
<reference evidence="1 2" key="1">
    <citation type="submission" date="2019-11" db="EMBL/GenBank/DDBJ databases">
        <title>Genome sequence of Moorella glycerini DSM11254.</title>
        <authorList>
            <person name="Poehlein A."/>
            <person name="Boeer T."/>
            <person name="Daniel R."/>
        </authorList>
    </citation>
    <scope>NUCLEOTIDE SEQUENCE [LARGE SCALE GENOMIC DNA]</scope>
    <source>
        <strain evidence="1 2">DSM 11254</strain>
    </source>
</reference>
<organism evidence="1 2">
    <name type="scientific">Neomoorella glycerini</name>
    <dbReference type="NCBI Taxonomy" id="55779"/>
    <lineage>
        <taxon>Bacteria</taxon>
        <taxon>Bacillati</taxon>
        <taxon>Bacillota</taxon>
        <taxon>Clostridia</taxon>
        <taxon>Neomoorellales</taxon>
        <taxon>Neomoorellaceae</taxon>
        <taxon>Neomoorella</taxon>
    </lineage>
</organism>
<dbReference type="AlphaFoldDB" id="A0A6I5ZVR9"/>
<evidence type="ECO:0000313" key="1">
    <source>
        <dbReference type="EMBL" id="QGP93954.1"/>
    </source>
</evidence>
<dbReference type="EMBL" id="CP046244">
    <property type="protein sequence ID" value="QGP93954.1"/>
    <property type="molecule type" value="Genomic_DNA"/>
</dbReference>
<proteinExistence type="predicted"/>
<sequence>MEITVKYYNLIAAATGKMSEKIAVPEAGRQGEGVTLKEILVFLTREYGAALAELVFRSRDELNPGLLILVDGQLITGEGGEVLNKVVPAGSELVLLFAVAGG</sequence>
<keyword evidence="2" id="KW-1185">Reference proteome</keyword>
<dbReference type="RefSeq" id="WP_109206430.1">
    <property type="nucleotide sequence ID" value="NZ_CP046244.1"/>
</dbReference>
<gene>
    <name evidence="1" type="ORF">MGLY_33790</name>
</gene>